<protein>
    <submittedName>
        <fullName evidence="2">Uncharacterized protein</fullName>
    </submittedName>
</protein>
<proteinExistence type="predicted"/>
<dbReference type="EMBL" id="JAAMPC010000011">
    <property type="protein sequence ID" value="KAG2282593.1"/>
    <property type="molecule type" value="Genomic_DNA"/>
</dbReference>
<evidence type="ECO:0000313" key="2">
    <source>
        <dbReference type="EMBL" id="KAG2282593.1"/>
    </source>
</evidence>
<keyword evidence="3" id="KW-1185">Reference proteome</keyword>
<organism evidence="2 3">
    <name type="scientific">Brassica carinata</name>
    <name type="common">Ethiopian mustard</name>
    <name type="synonym">Abyssinian cabbage</name>
    <dbReference type="NCBI Taxonomy" id="52824"/>
    <lineage>
        <taxon>Eukaryota</taxon>
        <taxon>Viridiplantae</taxon>
        <taxon>Streptophyta</taxon>
        <taxon>Embryophyta</taxon>
        <taxon>Tracheophyta</taxon>
        <taxon>Spermatophyta</taxon>
        <taxon>Magnoliopsida</taxon>
        <taxon>eudicotyledons</taxon>
        <taxon>Gunneridae</taxon>
        <taxon>Pentapetalae</taxon>
        <taxon>rosids</taxon>
        <taxon>malvids</taxon>
        <taxon>Brassicales</taxon>
        <taxon>Brassicaceae</taxon>
        <taxon>Brassiceae</taxon>
        <taxon>Brassica</taxon>
    </lineage>
</organism>
<gene>
    <name evidence="2" type="ORF">Bca52824_053813</name>
</gene>
<comment type="caution">
    <text evidence="2">The sequence shown here is derived from an EMBL/GenBank/DDBJ whole genome shotgun (WGS) entry which is preliminary data.</text>
</comment>
<evidence type="ECO:0000256" key="1">
    <source>
        <dbReference type="SAM" id="MobiDB-lite"/>
    </source>
</evidence>
<feature type="compositionally biased region" description="Polar residues" evidence="1">
    <location>
        <begin position="176"/>
        <end position="185"/>
    </location>
</feature>
<feature type="compositionally biased region" description="Polar residues" evidence="1">
    <location>
        <begin position="74"/>
        <end position="110"/>
    </location>
</feature>
<accession>A0A8X7R4M5</accession>
<feature type="region of interest" description="Disordered" evidence="1">
    <location>
        <begin position="142"/>
        <end position="185"/>
    </location>
</feature>
<reference evidence="2 3" key="1">
    <citation type="submission" date="2020-02" db="EMBL/GenBank/DDBJ databases">
        <authorList>
            <person name="Ma Q."/>
            <person name="Huang Y."/>
            <person name="Song X."/>
            <person name="Pei D."/>
        </authorList>
    </citation>
    <scope>NUCLEOTIDE SEQUENCE [LARGE SCALE GENOMIC DNA]</scope>
    <source>
        <strain evidence="2">Sxm20200214</strain>
        <tissue evidence="2">Leaf</tissue>
    </source>
</reference>
<name>A0A8X7R4M5_BRACI</name>
<feature type="region of interest" description="Disordered" evidence="1">
    <location>
        <begin position="1"/>
        <end position="110"/>
    </location>
</feature>
<feature type="compositionally biased region" description="Low complexity" evidence="1">
    <location>
        <begin position="1"/>
        <end position="18"/>
    </location>
</feature>
<evidence type="ECO:0000313" key="3">
    <source>
        <dbReference type="Proteomes" id="UP000886595"/>
    </source>
</evidence>
<sequence length="185" mass="20382">MGRYSYSHPSDSSHYGGDQADSGYSETEELIGRDQAELELKYPEPSRYPTQYPPQPEVEFGFPQAHKPKKPETLATQTKAPLTRSTASIHDGTPQQSNPGAISNDRSTGTTQAQKLHNIITANALKTEFLISECINRRRRANPSLLNTTTDERLNANHHPVTTGERQSSSDESSSGQTNPTSLEN</sequence>
<dbReference type="AlphaFoldDB" id="A0A8X7R4M5"/>
<dbReference type="Proteomes" id="UP000886595">
    <property type="component" value="Unassembled WGS sequence"/>
</dbReference>
<feature type="compositionally biased region" description="Basic and acidic residues" evidence="1">
    <location>
        <begin position="30"/>
        <end position="44"/>
    </location>
</feature>